<dbReference type="Pfam" id="PF00476">
    <property type="entry name" value="DNA_pol_A"/>
    <property type="match status" value="1"/>
</dbReference>
<dbReference type="InterPro" id="IPR002562">
    <property type="entry name" value="3'-5'_exonuclease_dom"/>
</dbReference>
<dbReference type="InterPro" id="IPR043502">
    <property type="entry name" value="DNA/RNA_pol_sf"/>
</dbReference>
<keyword evidence="12 16" id="KW-0238">DNA-binding</keyword>
<keyword evidence="11 16" id="KW-0239">DNA-directed DNA polymerase</keyword>
<dbReference type="GO" id="GO:0008409">
    <property type="term" value="F:5'-3' exonuclease activity"/>
    <property type="evidence" value="ECO:0007669"/>
    <property type="project" value="UniProtKB-UniRule"/>
</dbReference>
<dbReference type="SUPFAM" id="SSF47807">
    <property type="entry name" value="5' to 3' exonuclease, C-terminal subdomain"/>
    <property type="match status" value="1"/>
</dbReference>
<reference evidence="20" key="1">
    <citation type="journal article" date="2014" name="Int. J. Syst. Evol. Microbiol.">
        <title>Complete genome sequence of Corynebacterium casei LMG S-19264T (=DSM 44701T), isolated from a smear-ripened cheese.</title>
        <authorList>
            <consortium name="US DOE Joint Genome Institute (JGI-PGF)"/>
            <person name="Walter F."/>
            <person name="Albersmeier A."/>
            <person name="Kalinowski J."/>
            <person name="Ruckert C."/>
        </authorList>
    </citation>
    <scope>NUCLEOTIDE SEQUENCE</scope>
    <source>
        <strain evidence="20">NBRC 108769</strain>
    </source>
</reference>
<evidence type="ECO:0000259" key="18">
    <source>
        <dbReference type="SMART" id="SM00475"/>
    </source>
</evidence>
<reference evidence="20" key="2">
    <citation type="submission" date="2023-01" db="EMBL/GenBank/DDBJ databases">
        <title>Draft genome sequence of Portibacter lacus strain NBRC 108769.</title>
        <authorList>
            <person name="Sun Q."/>
            <person name="Mori K."/>
        </authorList>
    </citation>
    <scope>NUCLEOTIDE SEQUENCE</scope>
    <source>
        <strain evidence="20">NBRC 108769</strain>
    </source>
</reference>
<dbReference type="InterPro" id="IPR018320">
    <property type="entry name" value="DNA_polymerase_1"/>
</dbReference>
<keyword evidence="8 16" id="KW-0227">DNA damage</keyword>
<dbReference type="GO" id="GO:0006302">
    <property type="term" value="P:double-strand break repair"/>
    <property type="evidence" value="ECO:0007669"/>
    <property type="project" value="TreeGrafter"/>
</dbReference>
<dbReference type="CDD" id="cd06139">
    <property type="entry name" value="DNA_polA_I_Ecoli_like_exo"/>
    <property type="match status" value="1"/>
</dbReference>
<dbReference type="SMART" id="SM00475">
    <property type="entry name" value="53EXOc"/>
    <property type="match status" value="1"/>
</dbReference>
<evidence type="ECO:0000256" key="16">
    <source>
        <dbReference type="RuleBase" id="RU004460"/>
    </source>
</evidence>
<comment type="caution">
    <text evidence="20">The sequence shown here is derived from an EMBL/GenBank/DDBJ whole genome shotgun (WGS) entry which is preliminary data.</text>
</comment>
<dbReference type="Pfam" id="PF01367">
    <property type="entry name" value="5_3_exonuc"/>
    <property type="match status" value="1"/>
</dbReference>
<feature type="domain" description="3'-5' exonuclease" evidence="17">
    <location>
        <begin position="332"/>
        <end position="513"/>
    </location>
</feature>
<dbReference type="InterPro" id="IPR012337">
    <property type="entry name" value="RNaseH-like_sf"/>
</dbReference>
<evidence type="ECO:0000259" key="17">
    <source>
        <dbReference type="SMART" id="SM00474"/>
    </source>
</evidence>
<dbReference type="Gene3D" id="3.30.420.10">
    <property type="entry name" value="Ribonuclease H-like superfamily/Ribonuclease H"/>
    <property type="match status" value="1"/>
</dbReference>
<dbReference type="GO" id="GO:0006261">
    <property type="term" value="P:DNA-templated DNA replication"/>
    <property type="evidence" value="ECO:0007669"/>
    <property type="project" value="UniProtKB-UniRule"/>
</dbReference>
<dbReference type="InterPro" id="IPR036279">
    <property type="entry name" value="5-3_exonuclease_C_sf"/>
</dbReference>
<dbReference type="SMART" id="SM00474">
    <property type="entry name" value="35EXOc"/>
    <property type="match status" value="1"/>
</dbReference>
<dbReference type="RefSeq" id="WP_235291405.1">
    <property type="nucleotide sequence ID" value="NZ_BSOH01000014.1"/>
</dbReference>
<accession>A0AA37WFJ7</accession>
<dbReference type="InterPro" id="IPR001098">
    <property type="entry name" value="DNA-dir_DNA_pol_A_palm_dom"/>
</dbReference>
<evidence type="ECO:0000256" key="10">
    <source>
        <dbReference type="ARBA" id="ARBA00022839"/>
    </source>
</evidence>
<feature type="domain" description="DNA-directed DNA polymerase family A palm" evidence="19">
    <location>
        <begin position="682"/>
        <end position="889"/>
    </location>
</feature>
<dbReference type="InterPro" id="IPR002421">
    <property type="entry name" value="5-3_exonuclease"/>
</dbReference>
<evidence type="ECO:0000256" key="8">
    <source>
        <dbReference type="ARBA" id="ARBA00022763"/>
    </source>
</evidence>
<organism evidence="20 21">
    <name type="scientific">Portibacter lacus</name>
    <dbReference type="NCBI Taxonomy" id="1099794"/>
    <lineage>
        <taxon>Bacteria</taxon>
        <taxon>Pseudomonadati</taxon>
        <taxon>Bacteroidota</taxon>
        <taxon>Saprospiria</taxon>
        <taxon>Saprospirales</taxon>
        <taxon>Haliscomenobacteraceae</taxon>
        <taxon>Portibacter</taxon>
    </lineage>
</organism>
<keyword evidence="4 16" id="KW-0808">Transferase</keyword>
<dbReference type="GO" id="GO:0003677">
    <property type="term" value="F:DNA binding"/>
    <property type="evidence" value="ECO:0007669"/>
    <property type="project" value="UniProtKB-UniRule"/>
</dbReference>
<dbReference type="InterPro" id="IPR020045">
    <property type="entry name" value="DNA_polI_H3TH"/>
</dbReference>
<dbReference type="SUPFAM" id="SSF88723">
    <property type="entry name" value="PIN domain-like"/>
    <property type="match status" value="1"/>
</dbReference>
<evidence type="ECO:0000256" key="2">
    <source>
        <dbReference type="ARBA" id="ARBA00012417"/>
    </source>
</evidence>
<dbReference type="GO" id="GO:0008408">
    <property type="term" value="F:3'-5' exonuclease activity"/>
    <property type="evidence" value="ECO:0007669"/>
    <property type="project" value="UniProtKB-UniRule"/>
</dbReference>
<dbReference type="InterPro" id="IPR029060">
    <property type="entry name" value="PIN-like_dom_sf"/>
</dbReference>
<keyword evidence="7" id="KW-0540">Nuclease</keyword>
<keyword evidence="9 16" id="KW-0378">Hydrolase</keyword>
<dbReference type="NCBIfam" id="NF004397">
    <property type="entry name" value="PRK05755.1"/>
    <property type="match status" value="1"/>
</dbReference>
<keyword evidence="10 16" id="KW-0269">Exonuclease</keyword>
<keyword evidence="6 16" id="KW-0235">DNA replication</keyword>
<dbReference type="PANTHER" id="PTHR10133">
    <property type="entry name" value="DNA POLYMERASE I"/>
    <property type="match status" value="1"/>
</dbReference>
<dbReference type="FunFam" id="1.20.1060.10:FF:000001">
    <property type="entry name" value="DNA polymerase I"/>
    <property type="match status" value="1"/>
</dbReference>
<evidence type="ECO:0000256" key="13">
    <source>
        <dbReference type="ARBA" id="ARBA00023204"/>
    </source>
</evidence>
<dbReference type="NCBIfam" id="TIGR00593">
    <property type="entry name" value="pola"/>
    <property type="match status" value="1"/>
</dbReference>
<dbReference type="FunFam" id="1.10.150.20:FF:000003">
    <property type="entry name" value="DNA polymerase I"/>
    <property type="match status" value="1"/>
</dbReference>
<comment type="similarity">
    <text evidence="1 16">Belongs to the DNA polymerase type-A family.</text>
</comment>
<keyword evidence="5 16" id="KW-0548">Nucleotidyltransferase</keyword>
<comment type="catalytic activity">
    <reaction evidence="14 16">
        <text>DNA(n) + a 2'-deoxyribonucleoside 5'-triphosphate = DNA(n+1) + diphosphate</text>
        <dbReference type="Rhea" id="RHEA:22508"/>
        <dbReference type="Rhea" id="RHEA-COMP:17339"/>
        <dbReference type="Rhea" id="RHEA-COMP:17340"/>
        <dbReference type="ChEBI" id="CHEBI:33019"/>
        <dbReference type="ChEBI" id="CHEBI:61560"/>
        <dbReference type="ChEBI" id="CHEBI:173112"/>
        <dbReference type="EC" id="2.7.7.7"/>
    </reaction>
</comment>
<evidence type="ECO:0000256" key="12">
    <source>
        <dbReference type="ARBA" id="ARBA00023125"/>
    </source>
</evidence>
<dbReference type="CDD" id="cd09898">
    <property type="entry name" value="H3TH_53EXO"/>
    <property type="match status" value="1"/>
</dbReference>
<evidence type="ECO:0000256" key="4">
    <source>
        <dbReference type="ARBA" id="ARBA00022679"/>
    </source>
</evidence>
<dbReference type="CDD" id="cd08637">
    <property type="entry name" value="DNA_pol_A_pol_I_C"/>
    <property type="match status" value="1"/>
</dbReference>
<keyword evidence="21" id="KW-1185">Reference proteome</keyword>
<evidence type="ECO:0000256" key="9">
    <source>
        <dbReference type="ARBA" id="ARBA00022801"/>
    </source>
</evidence>
<dbReference type="Gene3D" id="1.10.150.20">
    <property type="entry name" value="5' to 3' exonuclease, C-terminal subdomain"/>
    <property type="match status" value="2"/>
</dbReference>
<evidence type="ECO:0000256" key="5">
    <source>
        <dbReference type="ARBA" id="ARBA00022695"/>
    </source>
</evidence>
<dbReference type="EC" id="2.7.7.7" evidence="2 15"/>
<dbReference type="InterPro" id="IPR020046">
    <property type="entry name" value="5-3_exonucl_a-hlix_arch_N"/>
</dbReference>
<dbReference type="SMART" id="SM00279">
    <property type="entry name" value="HhH2"/>
    <property type="match status" value="1"/>
</dbReference>
<dbReference type="Gene3D" id="3.40.50.1010">
    <property type="entry name" value="5'-nuclease"/>
    <property type="match status" value="1"/>
</dbReference>
<dbReference type="Pfam" id="PF02739">
    <property type="entry name" value="5_3_exonuc_N"/>
    <property type="match status" value="1"/>
</dbReference>
<evidence type="ECO:0000259" key="19">
    <source>
        <dbReference type="SMART" id="SM00482"/>
    </source>
</evidence>
<protein>
    <recommendedName>
        <fullName evidence="3 15">DNA polymerase I</fullName>
        <ecNumber evidence="2 15">2.7.7.7</ecNumber>
    </recommendedName>
</protein>
<dbReference type="CDD" id="cd09859">
    <property type="entry name" value="PIN_53EXO"/>
    <property type="match status" value="1"/>
</dbReference>
<sequence>MSEKKLFLLDGHALVYRAHYAFINRPLINSKGINTSAITGFVRTLWDLLKTQKPTHIAVAFDPSGPTFRNEQYAEYKANREEQPKDITTAFPYIKSIVEGFNIPIITVDGFEADDTIGTIAKQAEKEGYTVYMVTPDKDYAQLVSENIFMYKPSRQGNGVEIIGVPEVLEKWDIENVLQVIDVLGLQGDSVDNIPGIPGIGAKTASKLLKQFGSVENLIENVDQLKGKQKENVINFAEQGLMSKSLATIKLDVPIQFNAKSYTHDPINKEVLAELFKELEFRTLADAILGSNTKAPVQQSLFGNSEAPKPEDKVAANYQVADKNITDVKHNYILVNDETSRKDLVKLLSSQEEISFDTETTGLDVHQAELVGLAFAINPNEAYYVPVPEDREKTMEIVNLFKPILENPDIKKIGQNIKYDILMMKWYGVELKGKYFDTMIAHYLSEPDKRHKLDYLSEAYLNYKMVPIEALIGKKGKNQLNMRDIDLEKVSEYAGEDADVTLQLRDPLKDLLKENELLDLYEELEYPLIDVLAGMEFEGVRINPEFLANYSTVLGDLIVNKEKEIYEKAGVKFNIASPSQVGAVLFEKLEIPYRWRKTSSGKYSTDVDKLTELAVEHEIVSDILEFRKYSKLKSTYVDALPQLINPKTGRVHSSFNQARAATGRLSSENPNLQNIPIKDAAGREIRKAFEPRDKDHLLFAADYSQIELRLIAEISKDEGMMEAFINGLDFHTATAAKIFEVPLEEVTSDQRRTAKTVNFSITYGAGATNLSRQLGIKRTEASEIITQYFKQFPGLQNYMVETVEDAKKTGFVSTLMGRRRYLRDINSNSGLARSNAERMAVNTPIQGTAADMIKVAMIQIHHALKDAGLRSKMILQVHDELVFDVYKPEFDQVKEIVEEKMKNALPGLKVPILVGMGSGENWLEAH</sequence>
<feature type="domain" description="5'-3' exonuclease" evidence="18">
    <location>
        <begin position="4"/>
        <end position="265"/>
    </location>
</feature>
<evidence type="ECO:0000256" key="6">
    <source>
        <dbReference type="ARBA" id="ARBA00022705"/>
    </source>
</evidence>
<dbReference type="PANTHER" id="PTHR10133:SF27">
    <property type="entry name" value="DNA POLYMERASE NU"/>
    <property type="match status" value="1"/>
</dbReference>
<proteinExistence type="inferred from homology"/>
<dbReference type="InterPro" id="IPR002298">
    <property type="entry name" value="DNA_polymerase_A"/>
</dbReference>
<dbReference type="InterPro" id="IPR036397">
    <property type="entry name" value="RNaseH_sf"/>
</dbReference>
<evidence type="ECO:0000256" key="11">
    <source>
        <dbReference type="ARBA" id="ARBA00022932"/>
    </source>
</evidence>
<keyword evidence="13 16" id="KW-0234">DNA repair</keyword>
<evidence type="ECO:0000256" key="15">
    <source>
        <dbReference type="NCBIfam" id="TIGR00593"/>
    </source>
</evidence>
<dbReference type="AlphaFoldDB" id="A0AA37WFJ7"/>
<dbReference type="Gene3D" id="1.20.1060.10">
    <property type="entry name" value="Taq DNA Polymerase, Chain T, domain 4"/>
    <property type="match status" value="1"/>
</dbReference>
<dbReference type="Proteomes" id="UP001156666">
    <property type="component" value="Unassembled WGS sequence"/>
</dbReference>
<dbReference type="SUPFAM" id="SSF53098">
    <property type="entry name" value="Ribonuclease H-like"/>
    <property type="match status" value="1"/>
</dbReference>
<dbReference type="SMART" id="SM00482">
    <property type="entry name" value="POLAc"/>
    <property type="match status" value="1"/>
</dbReference>
<evidence type="ECO:0000313" key="21">
    <source>
        <dbReference type="Proteomes" id="UP001156666"/>
    </source>
</evidence>
<dbReference type="Gene3D" id="3.30.70.370">
    <property type="match status" value="1"/>
</dbReference>
<name>A0AA37WFJ7_9BACT</name>
<evidence type="ECO:0000256" key="14">
    <source>
        <dbReference type="ARBA" id="ARBA00049244"/>
    </source>
</evidence>
<dbReference type="PRINTS" id="PR00868">
    <property type="entry name" value="DNAPOLI"/>
</dbReference>
<evidence type="ECO:0000256" key="3">
    <source>
        <dbReference type="ARBA" id="ARBA00020311"/>
    </source>
</evidence>
<evidence type="ECO:0000256" key="1">
    <source>
        <dbReference type="ARBA" id="ARBA00007705"/>
    </source>
</evidence>
<gene>
    <name evidence="16 20" type="primary">polA</name>
    <name evidence="20" type="ORF">GCM10007940_23440</name>
</gene>
<comment type="function">
    <text evidence="16">In addition to polymerase activity, this DNA polymerase exhibits 3'-5' and 5'-3' exonuclease activity.</text>
</comment>
<dbReference type="EMBL" id="BSOH01000014">
    <property type="protein sequence ID" value="GLR17729.1"/>
    <property type="molecule type" value="Genomic_DNA"/>
</dbReference>
<dbReference type="FunFam" id="1.10.150.20:FF:000002">
    <property type="entry name" value="DNA polymerase I"/>
    <property type="match status" value="1"/>
</dbReference>
<dbReference type="GO" id="GO:0003887">
    <property type="term" value="F:DNA-directed DNA polymerase activity"/>
    <property type="evidence" value="ECO:0007669"/>
    <property type="project" value="UniProtKB-UniRule"/>
</dbReference>
<dbReference type="FunFam" id="3.40.50.1010:FF:000001">
    <property type="entry name" value="DNA polymerase I"/>
    <property type="match status" value="1"/>
</dbReference>
<evidence type="ECO:0000256" key="7">
    <source>
        <dbReference type="ARBA" id="ARBA00022722"/>
    </source>
</evidence>
<evidence type="ECO:0000313" key="20">
    <source>
        <dbReference type="EMBL" id="GLR17729.1"/>
    </source>
</evidence>
<dbReference type="Pfam" id="PF01612">
    <property type="entry name" value="DNA_pol_A_exo1"/>
    <property type="match status" value="1"/>
</dbReference>
<dbReference type="SUPFAM" id="SSF56672">
    <property type="entry name" value="DNA/RNA polymerases"/>
    <property type="match status" value="1"/>
</dbReference>
<dbReference type="InterPro" id="IPR008918">
    <property type="entry name" value="HhH2"/>
</dbReference>